<dbReference type="AlphaFoldDB" id="A0AAN7NGW7"/>
<keyword evidence="2" id="KW-1185">Reference proteome</keyword>
<proteinExistence type="predicted"/>
<organism evidence="1 2">
    <name type="scientific">Mycteria americana</name>
    <name type="common">Wood stork</name>
    <dbReference type="NCBI Taxonomy" id="33587"/>
    <lineage>
        <taxon>Eukaryota</taxon>
        <taxon>Metazoa</taxon>
        <taxon>Chordata</taxon>
        <taxon>Craniata</taxon>
        <taxon>Vertebrata</taxon>
        <taxon>Euteleostomi</taxon>
        <taxon>Archelosauria</taxon>
        <taxon>Archosauria</taxon>
        <taxon>Dinosauria</taxon>
        <taxon>Saurischia</taxon>
        <taxon>Theropoda</taxon>
        <taxon>Coelurosauria</taxon>
        <taxon>Aves</taxon>
        <taxon>Neognathae</taxon>
        <taxon>Neoaves</taxon>
        <taxon>Aequornithes</taxon>
        <taxon>Ciconiiformes</taxon>
        <taxon>Ciconiidae</taxon>
        <taxon>Mycteria</taxon>
    </lineage>
</organism>
<protein>
    <recommendedName>
        <fullName evidence="3">Reverse transcriptase domain-containing protein</fullName>
    </recommendedName>
</protein>
<evidence type="ECO:0000313" key="1">
    <source>
        <dbReference type="EMBL" id="KAK4824937.1"/>
    </source>
</evidence>
<reference evidence="1 2" key="1">
    <citation type="journal article" date="2023" name="J. Hered.">
        <title>Chromosome-level genome of the wood stork (Mycteria americana) provides insight into avian chromosome evolution.</title>
        <authorList>
            <person name="Flamio R. Jr."/>
            <person name="Ramstad K.M."/>
        </authorList>
    </citation>
    <scope>NUCLEOTIDE SEQUENCE [LARGE SCALE GENOMIC DNA]</scope>
    <source>
        <strain evidence="1">JAX WOST 10</strain>
    </source>
</reference>
<evidence type="ECO:0008006" key="3">
    <source>
        <dbReference type="Google" id="ProtNLM"/>
    </source>
</evidence>
<comment type="caution">
    <text evidence="1">The sequence shown here is derived from an EMBL/GenBank/DDBJ whole genome shotgun (WGS) entry which is preliminary data.</text>
</comment>
<dbReference type="Proteomes" id="UP001333110">
    <property type="component" value="Unassembled WGS sequence"/>
</dbReference>
<evidence type="ECO:0000313" key="2">
    <source>
        <dbReference type="Proteomes" id="UP001333110"/>
    </source>
</evidence>
<name>A0AAN7NGW7_MYCAM</name>
<gene>
    <name evidence="1" type="ORF">QYF61_021557</name>
</gene>
<sequence length="79" mass="8552">MARQQLSSPFRDSQHGLSKGKSCLTNLVAFHGGVTAPVDKGSSRDVIIYLDFGEAFNRVPHNILTSALRQADPVAYCSC</sequence>
<dbReference type="EMBL" id="JAUNZN010000003">
    <property type="protein sequence ID" value="KAK4824937.1"/>
    <property type="molecule type" value="Genomic_DNA"/>
</dbReference>
<accession>A0AAN7NGW7</accession>